<reference evidence="1" key="1">
    <citation type="submission" date="2020-06" db="EMBL/GenBank/DDBJ databases">
        <authorList>
            <person name="Li T."/>
            <person name="Hu X."/>
            <person name="Zhang T."/>
            <person name="Song X."/>
            <person name="Zhang H."/>
            <person name="Dai N."/>
            <person name="Sheng W."/>
            <person name="Hou X."/>
            <person name="Wei L."/>
        </authorList>
    </citation>
    <scope>NUCLEOTIDE SEQUENCE</scope>
    <source>
        <strain evidence="1">G02</strain>
        <tissue evidence="1">Leaf</tissue>
    </source>
</reference>
<dbReference type="PANTHER" id="PTHR33070:SF129">
    <property type="entry name" value="DUF241 DOMAIN PROTEIN"/>
    <property type="match status" value="1"/>
</dbReference>
<organism evidence="1">
    <name type="scientific">Sesamum radiatum</name>
    <name type="common">Black benniseed</name>
    <dbReference type="NCBI Taxonomy" id="300843"/>
    <lineage>
        <taxon>Eukaryota</taxon>
        <taxon>Viridiplantae</taxon>
        <taxon>Streptophyta</taxon>
        <taxon>Embryophyta</taxon>
        <taxon>Tracheophyta</taxon>
        <taxon>Spermatophyta</taxon>
        <taxon>Magnoliopsida</taxon>
        <taxon>eudicotyledons</taxon>
        <taxon>Gunneridae</taxon>
        <taxon>Pentapetalae</taxon>
        <taxon>asterids</taxon>
        <taxon>lamiids</taxon>
        <taxon>Lamiales</taxon>
        <taxon>Pedaliaceae</taxon>
        <taxon>Sesamum</taxon>
    </lineage>
</organism>
<dbReference type="Pfam" id="PF03087">
    <property type="entry name" value="BPS1"/>
    <property type="match status" value="1"/>
</dbReference>
<dbReference type="PANTHER" id="PTHR33070">
    <property type="entry name" value="OS06G0725500 PROTEIN"/>
    <property type="match status" value="1"/>
</dbReference>
<dbReference type="InterPro" id="IPR004320">
    <property type="entry name" value="BPS1_pln"/>
</dbReference>
<evidence type="ECO:0000313" key="1">
    <source>
        <dbReference type="EMBL" id="KAL0360433.1"/>
    </source>
</evidence>
<gene>
    <name evidence="1" type="ORF">Sradi_3727800</name>
</gene>
<sequence>MAALHSRSNSFPSQSHPVMNVAEEQLCRLKSSEAASTSATSICANLASLRDLHEGINNLIQMPSIQKALANEQDENWINELLEGSLRLVDLCGFSREIVSSTKESVQDLESSIRRHKGEAAKAMDMSAYMASRKKINKMVNKCIKNLKGFNQNPTALSDKDYDLKAIGTMLKDTEALAFSILKSVLILMAGEKERTKQRSWSLLSKFTQTSRVYSEVQQEAGAENLCSFNTFKSLKSMDNIALQSMLKVSEMTIEKLEEGLEALFRSLVKTRVSLLNVLSH</sequence>
<dbReference type="GO" id="GO:0048364">
    <property type="term" value="P:root development"/>
    <property type="evidence" value="ECO:0007669"/>
    <property type="project" value="InterPro"/>
</dbReference>
<reference evidence="1" key="2">
    <citation type="journal article" date="2024" name="Plant">
        <title>Genomic evolution and insights into agronomic trait innovations of Sesamum species.</title>
        <authorList>
            <person name="Miao H."/>
            <person name="Wang L."/>
            <person name="Qu L."/>
            <person name="Liu H."/>
            <person name="Sun Y."/>
            <person name="Le M."/>
            <person name="Wang Q."/>
            <person name="Wei S."/>
            <person name="Zheng Y."/>
            <person name="Lin W."/>
            <person name="Duan Y."/>
            <person name="Cao H."/>
            <person name="Xiong S."/>
            <person name="Wang X."/>
            <person name="Wei L."/>
            <person name="Li C."/>
            <person name="Ma Q."/>
            <person name="Ju M."/>
            <person name="Zhao R."/>
            <person name="Li G."/>
            <person name="Mu C."/>
            <person name="Tian Q."/>
            <person name="Mei H."/>
            <person name="Zhang T."/>
            <person name="Gao T."/>
            <person name="Zhang H."/>
        </authorList>
    </citation>
    <scope>NUCLEOTIDE SEQUENCE</scope>
    <source>
        <strain evidence="1">G02</strain>
    </source>
</reference>
<dbReference type="GO" id="GO:0048367">
    <property type="term" value="P:shoot system development"/>
    <property type="evidence" value="ECO:0007669"/>
    <property type="project" value="InterPro"/>
</dbReference>
<accession>A0AAW2PY47</accession>
<comment type="caution">
    <text evidence="1">The sequence shown here is derived from an EMBL/GenBank/DDBJ whole genome shotgun (WGS) entry which is preliminary data.</text>
</comment>
<dbReference type="AlphaFoldDB" id="A0AAW2PY47"/>
<dbReference type="EMBL" id="JACGWJ010000016">
    <property type="protein sequence ID" value="KAL0360433.1"/>
    <property type="molecule type" value="Genomic_DNA"/>
</dbReference>
<proteinExistence type="predicted"/>
<protein>
    <submittedName>
        <fullName evidence="1">Uncharacterized protein</fullName>
    </submittedName>
</protein>
<name>A0AAW2PY47_SESRA</name>